<dbReference type="RefSeq" id="WP_180154379.1">
    <property type="nucleotide sequence ID" value="NZ_JACCEM010000003.1"/>
</dbReference>
<dbReference type="CDD" id="cd06330">
    <property type="entry name" value="PBP1_As_SBP-like"/>
    <property type="match status" value="1"/>
</dbReference>
<dbReference type="GO" id="GO:0006865">
    <property type="term" value="P:amino acid transport"/>
    <property type="evidence" value="ECO:0007669"/>
    <property type="project" value="UniProtKB-KW"/>
</dbReference>
<evidence type="ECO:0000256" key="4">
    <source>
        <dbReference type="ARBA" id="ARBA00022970"/>
    </source>
</evidence>
<feature type="domain" description="Leucine-binding protein" evidence="6">
    <location>
        <begin position="32"/>
        <end position="374"/>
    </location>
</feature>
<gene>
    <name evidence="7" type="ORF">H0A72_07185</name>
</gene>
<dbReference type="InterPro" id="IPR028081">
    <property type="entry name" value="Leu-bd"/>
</dbReference>
<protein>
    <submittedName>
        <fullName evidence="7">ABC transporter substrate-binding protein</fullName>
    </submittedName>
</protein>
<feature type="chain" id="PRO_5032512725" evidence="5">
    <location>
        <begin position="28"/>
        <end position="432"/>
    </location>
</feature>
<evidence type="ECO:0000313" key="8">
    <source>
        <dbReference type="Proteomes" id="UP000559809"/>
    </source>
</evidence>
<feature type="signal peptide" evidence="5">
    <location>
        <begin position="1"/>
        <end position="27"/>
    </location>
</feature>
<dbReference type="PANTHER" id="PTHR30483">
    <property type="entry name" value="LEUCINE-SPECIFIC-BINDING PROTEIN"/>
    <property type="match status" value="1"/>
</dbReference>
<dbReference type="AlphaFoldDB" id="A0A853FT64"/>
<dbReference type="PRINTS" id="PR00337">
    <property type="entry name" value="LEUILEVALBP"/>
</dbReference>
<dbReference type="InterPro" id="IPR028082">
    <property type="entry name" value="Peripla_BP_I"/>
</dbReference>
<evidence type="ECO:0000256" key="2">
    <source>
        <dbReference type="ARBA" id="ARBA00022448"/>
    </source>
</evidence>
<keyword evidence="2" id="KW-0813">Transport</keyword>
<dbReference type="Gene3D" id="3.40.50.2300">
    <property type="match status" value="2"/>
</dbReference>
<evidence type="ECO:0000313" key="7">
    <source>
        <dbReference type="EMBL" id="NYT49094.1"/>
    </source>
</evidence>
<evidence type="ECO:0000259" key="6">
    <source>
        <dbReference type="Pfam" id="PF13458"/>
    </source>
</evidence>
<evidence type="ECO:0000256" key="1">
    <source>
        <dbReference type="ARBA" id="ARBA00010062"/>
    </source>
</evidence>
<dbReference type="InterPro" id="IPR051010">
    <property type="entry name" value="BCAA_transport"/>
</dbReference>
<evidence type="ECO:0000256" key="3">
    <source>
        <dbReference type="ARBA" id="ARBA00022729"/>
    </source>
</evidence>
<keyword evidence="4" id="KW-0029">Amino-acid transport</keyword>
<dbReference type="SUPFAM" id="SSF53822">
    <property type="entry name" value="Periplasmic binding protein-like I"/>
    <property type="match status" value="1"/>
</dbReference>
<dbReference type="Proteomes" id="UP000559809">
    <property type="component" value="Unassembled WGS sequence"/>
</dbReference>
<accession>A0A853FT64</accession>
<comment type="caution">
    <text evidence="7">The sequence shown here is derived from an EMBL/GenBank/DDBJ whole genome shotgun (WGS) entry which is preliminary data.</text>
</comment>
<sequence>MSTSKWKQTAAGLVMASLAAFWPGASAAAGEPIRIGVSTFLSGAGAVFGVPAQQTAQYLVEQINKAGGIKGSPVELTFLDENRGVDNTVVEFRALVESKRVDAMIIGLSSSICLAVAPAAEELKMPTMFWDCGTERLYEERKYDYVYRTSDWTPPNNLAVALYMLKSMPEVKTVAGINQDYAFGRDNWAAFKQAVQTLRPDVKIVAELFPKLGTSDYSTEISKLSALRPDVVFTSLWGGDMNTFIRQSSSRSLFRNATLVSPNGESSLQQLGKSFPENAIIGVRGDSWALDPKMANVPGHQAFIDAIKERTGAYPSFPSYHMAQAIRSIQVALEKNWDGSRETLQRDLLAGWKNLSLKDFTGELALREDNQAVEGQLVGVTGKSDAHNFMVLNKLVLFPGDLITPPAGTKAQDWLKALPAGTLEKFNVPAKN</sequence>
<proteinExistence type="inferred from homology"/>
<name>A0A853FT64_9BURK</name>
<keyword evidence="8" id="KW-1185">Reference proteome</keyword>
<dbReference type="Pfam" id="PF13458">
    <property type="entry name" value="Peripla_BP_6"/>
    <property type="match status" value="1"/>
</dbReference>
<dbReference type="EMBL" id="JACCEM010000003">
    <property type="protein sequence ID" value="NYT49094.1"/>
    <property type="molecule type" value="Genomic_DNA"/>
</dbReference>
<dbReference type="InterPro" id="IPR000709">
    <property type="entry name" value="Leu_Ile_Val-bd"/>
</dbReference>
<organism evidence="7 8">
    <name type="scientific">Parapusillimonas granuli</name>
    <dbReference type="NCBI Taxonomy" id="380911"/>
    <lineage>
        <taxon>Bacteria</taxon>
        <taxon>Pseudomonadati</taxon>
        <taxon>Pseudomonadota</taxon>
        <taxon>Betaproteobacteria</taxon>
        <taxon>Burkholderiales</taxon>
        <taxon>Alcaligenaceae</taxon>
        <taxon>Parapusillimonas</taxon>
    </lineage>
</organism>
<keyword evidence="3 5" id="KW-0732">Signal</keyword>
<evidence type="ECO:0000256" key="5">
    <source>
        <dbReference type="SAM" id="SignalP"/>
    </source>
</evidence>
<dbReference type="PANTHER" id="PTHR30483:SF37">
    <property type="entry name" value="ABC TRANSPORTER SUBSTRATE-BINDING PROTEIN"/>
    <property type="match status" value="1"/>
</dbReference>
<reference evidence="7 8" key="1">
    <citation type="submission" date="2020-07" db="EMBL/GenBank/DDBJ databases">
        <title>Taxonomic revisions and descriptions of new bacterial species based on genomic comparisons in the high-G+C-content subgroup of the family Alcaligenaceae.</title>
        <authorList>
            <person name="Szabo A."/>
            <person name="Felfoldi T."/>
        </authorList>
    </citation>
    <scope>NUCLEOTIDE SEQUENCE [LARGE SCALE GENOMIC DNA]</scope>
    <source>
        <strain evidence="7 8">LMG 24012</strain>
    </source>
</reference>
<comment type="similarity">
    <text evidence="1">Belongs to the leucine-binding protein family.</text>
</comment>